<evidence type="ECO:0000256" key="5">
    <source>
        <dbReference type="ARBA" id="ARBA00023136"/>
    </source>
</evidence>
<accession>A0AAT9GA15</accession>
<comment type="subcellular location">
    <subcellularLocation>
        <location evidence="1">Cell membrane</location>
        <topology evidence="1">Multi-pass membrane protein</topology>
    </subcellularLocation>
</comment>
<evidence type="ECO:0000313" key="7">
    <source>
        <dbReference type="EMBL" id="BFD46654.1"/>
    </source>
</evidence>
<dbReference type="PANTHER" id="PTHR33529:SF6">
    <property type="entry name" value="YJGP_YJGQ FAMILY PERMEASE"/>
    <property type="match status" value="1"/>
</dbReference>
<dbReference type="GO" id="GO:0043190">
    <property type="term" value="C:ATP-binding cassette (ABC) transporter complex"/>
    <property type="evidence" value="ECO:0007669"/>
    <property type="project" value="TreeGrafter"/>
</dbReference>
<evidence type="ECO:0000256" key="3">
    <source>
        <dbReference type="ARBA" id="ARBA00022692"/>
    </source>
</evidence>
<organism evidence="7">
    <name type="scientific">Candidatus Tisiphia endosymbiont of Sergentomyia squamirostris</name>
    <dbReference type="NCBI Taxonomy" id="3113639"/>
    <lineage>
        <taxon>Bacteria</taxon>
        <taxon>Pseudomonadati</taxon>
        <taxon>Pseudomonadota</taxon>
        <taxon>Alphaproteobacteria</taxon>
        <taxon>Rickettsiales</taxon>
        <taxon>Rickettsiaceae</taxon>
        <taxon>Rickettsieae</taxon>
        <taxon>Candidatus Tisiphia</taxon>
    </lineage>
</organism>
<feature type="transmembrane region" description="Helical" evidence="6">
    <location>
        <begin position="316"/>
        <end position="334"/>
    </location>
</feature>
<keyword evidence="3 6" id="KW-0812">Transmembrane</keyword>
<protein>
    <submittedName>
        <fullName evidence="7">LptF/LptG family permease</fullName>
    </submittedName>
</protein>
<dbReference type="InterPro" id="IPR005495">
    <property type="entry name" value="LptG/LptF_permease"/>
</dbReference>
<dbReference type="GO" id="GO:0015920">
    <property type="term" value="P:lipopolysaccharide transport"/>
    <property type="evidence" value="ECO:0007669"/>
    <property type="project" value="TreeGrafter"/>
</dbReference>
<sequence length="340" mass="39124">MLLLIGVLILSNIFDLLQKFKAVYIPTHFFWKLVLYKIPYLVNEVASLLSFIAMLFFLKRLTKHNELVTILCNGIHIWRVIAVPVFAAVIFGVILITICNPIGTFGLQKYESLEAKLSKKTSNNLIISKSSLLFFENYQGNKRIIQAGSIDVVNNKLNKIIILFLNDKNNFLKRIDGEYAILVDNNLKLTSVKISDNYNVKQYEYFTVPTNLSISNLLNSFINPEMIAIWDLPDTIKHLVEFGLPITNYQIYFYKQLFKPIIMATTVILAACFFSLKQRDNSQEKILVIGLFLGFIIYFLLEILFKIFAYNATPPFLAILLPNICILFFSNFVIMHSQET</sequence>
<dbReference type="Pfam" id="PF03739">
    <property type="entry name" value="LptF_LptG"/>
    <property type="match status" value="1"/>
</dbReference>
<dbReference type="EMBL" id="AP029170">
    <property type="protein sequence ID" value="BFD46654.1"/>
    <property type="molecule type" value="Genomic_DNA"/>
</dbReference>
<dbReference type="AlphaFoldDB" id="A0AAT9GA15"/>
<feature type="transmembrane region" description="Helical" evidence="6">
    <location>
        <begin position="288"/>
        <end position="310"/>
    </location>
</feature>
<keyword evidence="5 6" id="KW-0472">Membrane</keyword>
<evidence type="ECO:0000256" key="4">
    <source>
        <dbReference type="ARBA" id="ARBA00022989"/>
    </source>
</evidence>
<keyword evidence="2" id="KW-1003">Cell membrane</keyword>
<keyword evidence="4 6" id="KW-1133">Transmembrane helix</keyword>
<reference evidence="7" key="1">
    <citation type="submission" date="2024-01" db="EMBL/GenBank/DDBJ databases">
        <title>Sequencing the genomes of a sandfly, Sergentomyia squamirostris, and its two endosymbionts.</title>
        <authorList>
            <person name="Itokawa K."/>
            <person name="Sanjoba C."/>
        </authorList>
    </citation>
    <scope>NUCLEOTIDE SEQUENCE</scope>
    <source>
        <strain evidence="7">RiSSQ</strain>
    </source>
</reference>
<feature type="transmembrane region" description="Helical" evidence="6">
    <location>
        <begin position="257"/>
        <end position="276"/>
    </location>
</feature>
<proteinExistence type="predicted"/>
<evidence type="ECO:0000256" key="6">
    <source>
        <dbReference type="SAM" id="Phobius"/>
    </source>
</evidence>
<name>A0AAT9GA15_9RICK</name>
<feature type="transmembrane region" description="Helical" evidence="6">
    <location>
        <begin position="78"/>
        <end position="98"/>
    </location>
</feature>
<gene>
    <name evidence="7" type="ORF">DMENIID0002_13000</name>
</gene>
<evidence type="ECO:0000256" key="2">
    <source>
        <dbReference type="ARBA" id="ARBA00022475"/>
    </source>
</evidence>
<dbReference type="PANTHER" id="PTHR33529">
    <property type="entry name" value="SLR0882 PROTEIN-RELATED"/>
    <property type="match status" value="1"/>
</dbReference>
<evidence type="ECO:0000256" key="1">
    <source>
        <dbReference type="ARBA" id="ARBA00004651"/>
    </source>
</evidence>
<feature type="transmembrane region" description="Helical" evidence="6">
    <location>
        <begin position="38"/>
        <end position="58"/>
    </location>
</feature>